<feature type="chain" id="PRO_5008247319" evidence="1">
    <location>
        <begin position="26"/>
        <end position="302"/>
    </location>
</feature>
<evidence type="ECO:0000256" key="1">
    <source>
        <dbReference type="SAM" id="SignalP"/>
    </source>
</evidence>
<dbReference type="InterPro" id="IPR042095">
    <property type="entry name" value="SUMF_sf"/>
</dbReference>
<gene>
    <name evidence="3" type="primary">pvdO</name>
    <name evidence="3" type="ORF">PT02601</name>
</gene>
<proteinExistence type="predicted"/>
<feature type="domain" description="Sulfatase-modifying factor enzyme-like" evidence="2">
    <location>
        <begin position="41"/>
        <end position="290"/>
    </location>
</feature>
<protein>
    <submittedName>
        <fullName evidence="3">PvdO</fullName>
    </submittedName>
</protein>
<keyword evidence="1" id="KW-0732">Signal</keyword>
<dbReference type="EMBL" id="KM036031">
    <property type="protein sequence ID" value="AJW67540.1"/>
    <property type="molecule type" value="Genomic_DNA"/>
</dbReference>
<evidence type="ECO:0000313" key="3">
    <source>
        <dbReference type="EMBL" id="AJW67540.1"/>
    </source>
</evidence>
<dbReference type="SUPFAM" id="SSF56436">
    <property type="entry name" value="C-type lectin-like"/>
    <property type="match status" value="1"/>
</dbReference>
<name>A0A185NWB0_9PSED</name>
<dbReference type="PANTHER" id="PTHR23150">
    <property type="entry name" value="SULFATASE MODIFYING FACTOR 1, 2"/>
    <property type="match status" value="1"/>
</dbReference>
<organism evidence="3">
    <name type="scientific">Pseudomonas taiwanensis</name>
    <dbReference type="NCBI Taxonomy" id="470150"/>
    <lineage>
        <taxon>Bacteria</taxon>
        <taxon>Pseudomonadati</taxon>
        <taxon>Pseudomonadota</taxon>
        <taxon>Gammaproteobacteria</taxon>
        <taxon>Pseudomonadales</taxon>
        <taxon>Pseudomonadaceae</taxon>
        <taxon>Pseudomonas</taxon>
    </lineage>
</organism>
<dbReference type="Pfam" id="PF03781">
    <property type="entry name" value="FGE-sulfatase"/>
    <property type="match status" value="1"/>
</dbReference>
<dbReference type="InterPro" id="IPR016187">
    <property type="entry name" value="CTDL_fold"/>
</dbReference>
<evidence type="ECO:0000259" key="2">
    <source>
        <dbReference type="Pfam" id="PF03781"/>
    </source>
</evidence>
<dbReference type="PANTHER" id="PTHR23150:SF35">
    <property type="entry name" value="BLL6746 PROTEIN"/>
    <property type="match status" value="1"/>
</dbReference>
<dbReference type="AlphaFoldDB" id="A0A185NWB0"/>
<dbReference type="GO" id="GO:0120147">
    <property type="term" value="F:formylglycine-generating oxidase activity"/>
    <property type="evidence" value="ECO:0007669"/>
    <property type="project" value="TreeGrafter"/>
</dbReference>
<reference evidence="3" key="2">
    <citation type="journal article" date="2016" name="Sci. Rep.">
        <title>Involvement of type VI secretion system in secretion of iron chelator pyoverdine in Pseudomonas taiwanensis.</title>
        <authorList>
            <person name="Chen W.J."/>
            <person name="Kuo T.Y."/>
            <person name="Hsieh F.C."/>
            <person name="Chen P.Y."/>
            <person name="Wang C.S."/>
            <person name="Shih Y.L."/>
            <person name="Lai Y.M."/>
            <person name="Liu J.R."/>
            <person name="Yang Y.L."/>
            <person name="Shih M.C."/>
        </authorList>
    </citation>
    <scope>NUCLEOTIDE SEQUENCE</scope>
    <source>
        <strain evidence="3">DSM 21245</strain>
    </source>
</reference>
<dbReference type="InterPro" id="IPR005532">
    <property type="entry name" value="SUMF_dom"/>
</dbReference>
<dbReference type="Gene3D" id="3.90.1580.10">
    <property type="entry name" value="paralog of FGE (formylglycine-generating enzyme)"/>
    <property type="match status" value="1"/>
</dbReference>
<feature type="signal peptide" evidence="1">
    <location>
        <begin position="1"/>
        <end position="25"/>
    </location>
</feature>
<dbReference type="InterPro" id="IPR051043">
    <property type="entry name" value="Sulfatase_Mod_Factor_Kinase"/>
</dbReference>
<accession>A0A185NWB0</accession>
<reference evidence="3" key="1">
    <citation type="submission" date="2014-06" db="EMBL/GenBank/DDBJ databases">
        <authorList>
            <person name="Ju J."/>
            <person name="Zhang J."/>
        </authorList>
    </citation>
    <scope>NUCLEOTIDE SEQUENCE</scope>
    <source>
        <strain evidence="3">DSM 21245</strain>
    </source>
</reference>
<sequence>MPTNLLRPLSLLGLLGCLLAGPARGAHDHKPGEVFQDCKDCPQMVVLPAGSFQMGTPDDEVGRQPDEGPLHLVTFDKPFAISRFHVTAGEWQAYLKQTGTVIADGDDRPGRRCTNSVPSYKLDPKTADRHPAVCMSYKDVEAYVAWLSKKTGHTYRMISEAEREYAARAGSTGPFPFPLDPDADYEITRHANVYGPKDGFSYTAPVGSYPPNAFGVYDMHGNVYEWTADCYHDSYVGAPSDGSAWKEPNCELVQLRGNDWGEAPIFSRSGNRNQTYPDDRGDWIGFRVVRELENEKSSKLHG</sequence>